<gene>
    <name evidence="3" type="ORF">JEQ47_07930</name>
</gene>
<feature type="domain" description="TadE-like" evidence="2">
    <location>
        <begin position="21"/>
        <end position="58"/>
    </location>
</feature>
<accession>A0A934IPW4</accession>
<reference evidence="3" key="1">
    <citation type="submission" date="2020-12" db="EMBL/GenBank/DDBJ databases">
        <title>Devosia sp. MSA67 isolated from Mo River.</title>
        <authorList>
            <person name="Ma F."/>
            <person name="Zi Z."/>
        </authorList>
    </citation>
    <scope>NUCLEOTIDE SEQUENCE</scope>
    <source>
        <strain evidence="3">MSA67</strain>
    </source>
</reference>
<evidence type="ECO:0000313" key="4">
    <source>
        <dbReference type="Proteomes" id="UP000602124"/>
    </source>
</evidence>
<keyword evidence="4" id="KW-1185">Reference proteome</keyword>
<comment type="caution">
    <text evidence="3">The sequence shown here is derived from an EMBL/GenBank/DDBJ whole genome shotgun (WGS) entry which is preliminary data.</text>
</comment>
<evidence type="ECO:0000259" key="2">
    <source>
        <dbReference type="Pfam" id="PF07811"/>
    </source>
</evidence>
<proteinExistence type="predicted"/>
<feature type="transmembrane region" description="Helical" evidence="1">
    <location>
        <begin position="21"/>
        <end position="40"/>
    </location>
</feature>
<protein>
    <submittedName>
        <fullName evidence="3">Pilus assembly protein</fullName>
    </submittedName>
</protein>
<evidence type="ECO:0000313" key="3">
    <source>
        <dbReference type="EMBL" id="MBJ3784643.1"/>
    </source>
</evidence>
<dbReference type="EMBL" id="JAEKMH010000002">
    <property type="protein sequence ID" value="MBJ3784643.1"/>
    <property type="molecule type" value="Genomic_DNA"/>
</dbReference>
<dbReference type="AlphaFoldDB" id="A0A934IPW4"/>
<name>A0A934IPW4_9HYPH</name>
<sequence>MTGRRAKLALLARRLRRGESGVAAVEFALILPIMLLVYVGTLEASILITMDRKVQSVAGAVGDLVARMEERVTATQLQDYFRAASGIMTPYSSADVRQVVTAVAVDADGVATVVWTRQFEDGDYSSTTPYTVGNPYPLPAEMIAIARERTVIAAEASATYTPLLGVIFEMPVDLHRSSFFMPRFGGDIAAP</sequence>
<keyword evidence="1" id="KW-0812">Transmembrane</keyword>
<keyword evidence="1" id="KW-1133">Transmembrane helix</keyword>
<evidence type="ECO:0000256" key="1">
    <source>
        <dbReference type="SAM" id="Phobius"/>
    </source>
</evidence>
<dbReference type="Pfam" id="PF07811">
    <property type="entry name" value="TadE"/>
    <property type="match status" value="1"/>
</dbReference>
<dbReference type="Proteomes" id="UP000602124">
    <property type="component" value="Unassembled WGS sequence"/>
</dbReference>
<dbReference type="RefSeq" id="WP_198875882.1">
    <property type="nucleotide sequence ID" value="NZ_JAEKMH010000002.1"/>
</dbReference>
<dbReference type="InterPro" id="IPR012495">
    <property type="entry name" value="TadE-like_dom"/>
</dbReference>
<keyword evidence="1" id="KW-0472">Membrane</keyword>
<organism evidence="3 4">
    <name type="scientific">Devosia sediminis</name>
    <dbReference type="NCBI Taxonomy" id="2798801"/>
    <lineage>
        <taxon>Bacteria</taxon>
        <taxon>Pseudomonadati</taxon>
        <taxon>Pseudomonadota</taxon>
        <taxon>Alphaproteobacteria</taxon>
        <taxon>Hyphomicrobiales</taxon>
        <taxon>Devosiaceae</taxon>
        <taxon>Devosia</taxon>
    </lineage>
</organism>